<evidence type="ECO:0000256" key="8">
    <source>
        <dbReference type="ARBA" id="ARBA00022737"/>
    </source>
</evidence>
<keyword evidence="8" id="KW-0677">Repeat</keyword>
<dbReference type="GO" id="GO:0000712">
    <property type="term" value="P:resolution of meiotic recombination intermediates"/>
    <property type="evidence" value="ECO:0007669"/>
    <property type="project" value="TreeGrafter"/>
</dbReference>
<evidence type="ECO:0000256" key="1">
    <source>
        <dbReference type="ARBA" id="ARBA00001946"/>
    </source>
</evidence>
<dbReference type="GO" id="GO:0003684">
    <property type="term" value="F:damaged DNA binding"/>
    <property type="evidence" value="ECO:0007669"/>
    <property type="project" value="TreeGrafter"/>
</dbReference>
<evidence type="ECO:0000256" key="12">
    <source>
        <dbReference type="ARBA" id="ARBA00022842"/>
    </source>
</evidence>
<dbReference type="GO" id="GO:0003697">
    <property type="term" value="F:single-stranded DNA binding"/>
    <property type="evidence" value="ECO:0007669"/>
    <property type="project" value="InterPro"/>
</dbReference>
<name>A0AAU9X0J3_9CNID</name>
<dbReference type="SMART" id="SM00891">
    <property type="entry name" value="ERCC4"/>
    <property type="match status" value="1"/>
</dbReference>
<dbReference type="PANTHER" id="PTHR10150:SF0">
    <property type="entry name" value="DNA REPAIR ENDONUCLEASE XPF"/>
    <property type="match status" value="1"/>
</dbReference>
<keyword evidence="24" id="KW-1185">Reference proteome</keyword>
<dbReference type="InterPro" id="IPR006166">
    <property type="entry name" value="ERCC4_domain"/>
</dbReference>
<dbReference type="NCBIfam" id="TIGR00596">
    <property type="entry name" value="rad1"/>
    <property type="match status" value="1"/>
</dbReference>
<sequence>MAALSEYENAMFLELMDDDGLFVTAKGLSFERVIASFLKIHCVTSDPSSISLVLVINTTDQEEDYILDELKSSDVPLPKVITTEFTSSERESVYLSGGVLFVTSRILVVDMLTKKLPIHLVTGIVVLRAHKIIESCQEAFILRLYRENNKTGFIKALSDNPQAFTSGFFQVEKVMKNLFVRRLYLWPRFHATVSAFLEKHKPEVIELHLHLTPSMLAIQTAALDLINTCLKELKRANPTLDADDLTVENSISKSFDKILRFQLNPVWHQLGNKTRQLVADLKVLRLILLYLTQYDCVTFYNFLESLRASQRDVKNHSLWMFMDAADSLFVHAKARVIEFTESKNKKMKGETSQRKEENSKGYSDDKDQKEELVLEESPKWRLVSEVLAEIERDDADNDKFGPGHVLIAAYDERTCSQLRDYLCDGSEAVLTRLYNKLIKPPATVAETSETASVSGDTLQSDASANISDKKDLPSSRQRHVQPGKKGKSKRKVAAPRKKAPLDQSDEGKGSFKLLFFSLKGSRSNVLLRPGEVNKAAEQDSPPIKLLSSRMTIIHPLTGCSDRYSLLRTLWEVEPRYVVLYDAQMQFIRQLEVYKASRPGIPLRVYFLIYAGSVEEQKYLTTLRKEKEAFEVLIKNKGTMVVPEEREGKTSAAMMLSRDPSKATDAVSTRKAATCDEGNKQSRKVIVDMREFRSELPSLIHRRGIDVEPVTLEVGDYILTPDICVERKSVSDLIGSLNNGRLYHQAVAMVRFYKRPILLIEFDPNKSFSLQAKSSLSSEVSFNDISSKLTLLTLHFPKLKILWCHSPYATAELFDDLKAKCPEPDAATAMAVGSDSTAVASDVTYNIGPQDFILKLPGINFKNYRSVMRNVESVQELFTLSQERLANILGNANSAKQLWEFIHTDNKGRVQPQTSSKVRR</sequence>
<dbReference type="Proteomes" id="UP001159428">
    <property type="component" value="Unassembled WGS sequence"/>
</dbReference>
<feature type="compositionally biased region" description="Polar residues" evidence="21">
    <location>
        <begin position="445"/>
        <end position="466"/>
    </location>
</feature>
<feature type="domain" description="ERCC4" evidence="22">
    <location>
        <begin position="683"/>
        <end position="763"/>
    </location>
</feature>
<evidence type="ECO:0000256" key="11">
    <source>
        <dbReference type="ARBA" id="ARBA00022801"/>
    </source>
</evidence>
<comment type="subcellular location">
    <subcellularLocation>
        <location evidence="3">Chromosome</location>
    </subcellularLocation>
    <subcellularLocation>
        <location evidence="2">Nucleus</location>
    </subcellularLocation>
</comment>
<dbReference type="InterPro" id="IPR047520">
    <property type="entry name" value="XPF_nuclease"/>
</dbReference>
<evidence type="ECO:0000256" key="7">
    <source>
        <dbReference type="ARBA" id="ARBA00022722"/>
    </source>
</evidence>
<dbReference type="EMBL" id="CALNXJ010000027">
    <property type="protein sequence ID" value="CAH3132848.1"/>
    <property type="molecule type" value="Genomic_DNA"/>
</dbReference>
<keyword evidence="5" id="KW-0158">Chromosome</keyword>
<comment type="subunit">
    <text evidence="18">Heterodimer composed of ERCC1 and ERCC4/XPF. Interacts with SLX4/BTBD12; this interaction is direct and links the ERCC1-ERCC4/XPF complex to SLX4, which may coordinate the action of the structure-specific endonuclease during DNA repair.</text>
</comment>
<evidence type="ECO:0000256" key="21">
    <source>
        <dbReference type="SAM" id="MobiDB-lite"/>
    </source>
</evidence>
<evidence type="ECO:0000256" key="6">
    <source>
        <dbReference type="ARBA" id="ARBA00022553"/>
    </source>
</evidence>
<comment type="cofactor">
    <cofactor evidence="1">
        <name>Mg(2+)</name>
        <dbReference type="ChEBI" id="CHEBI:18420"/>
    </cofactor>
</comment>
<dbReference type="GO" id="GO:0000724">
    <property type="term" value="P:double-strand break repair via homologous recombination"/>
    <property type="evidence" value="ECO:0007669"/>
    <property type="project" value="TreeGrafter"/>
</dbReference>
<evidence type="ECO:0000256" key="18">
    <source>
        <dbReference type="ARBA" id="ARBA00064560"/>
    </source>
</evidence>
<keyword evidence="12" id="KW-0460">Magnesium</keyword>
<dbReference type="GO" id="GO:1901255">
    <property type="term" value="P:nucleotide-excision repair involved in interstrand cross-link repair"/>
    <property type="evidence" value="ECO:0007669"/>
    <property type="project" value="TreeGrafter"/>
</dbReference>
<evidence type="ECO:0000256" key="3">
    <source>
        <dbReference type="ARBA" id="ARBA00004286"/>
    </source>
</evidence>
<feature type="region of interest" description="Disordered" evidence="21">
    <location>
        <begin position="345"/>
        <end position="371"/>
    </location>
</feature>
<evidence type="ECO:0000313" key="23">
    <source>
        <dbReference type="EMBL" id="CAH3132848.1"/>
    </source>
</evidence>
<evidence type="ECO:0000256" key="16">
    <source>
        <dbReference type="ARBA" id="ARBA00023242"/>
    </source>
</evidence>
<evidence type="ECO:0000256" key="17">
    <source>
        <dbReference type="ARBA" id="ARBA00060353"/>
    </source>
</evidence>
<evidence type="ECO:0000259" key="22">
    <source>
        <dbReference type="SMART" id="SM00891"/>
    </source>
</evidence>
<evidence type="ECO:0000256" key="20">
    <source>
        <dbReference type="ARBA" id="ARBA00078823"/>
    </source>
</evidence>
<evidence type="ECO:0000256" key="4">
    <source>
        <dbReference type="ARBA" id="ARBA00010015"/>
    </source>
</evidence>
<protein>
    <recommendedName>
        <fullName evidence="19">DNA repair endonuclease XPF</fullName>
    </recommendedName>
    <alternativeName>
        <fullName evidence="20">DNA excision repair protein ERCC-4</fullName>
    </alternativeName>
</protein>
<dbReference type="PANTHER" id="PTHR10150">
    <property type="entry name" value="DNA REPAIR ENDONUCLEASE XPF"/>
    <property type="match status" value="1"/>
</dbReference>
<dbReference type="InterPro" id="IPR010994">
    <property type="entry name" value="RuvA_2-like"/>
</dbReference>
<dbReference type="InterPro" id="IPR006167">
    <property type="entry name" value="XPF"/>
</dbReference>
<dbReference type="Gene3D" id="1.10.150.20">
    <property type="entry name" value="5' to 3' exonuclease, C-terminal subdomain"/>
    <property type="match status" value="1"/>
</dbReference>
<feature type="region of interest" description="Disordered" evidence="21">
    <location>
        <begin position="445"/>
        <end position="505"/>
    </location>
</feature>
<keyword evidence="11" id="KW-0378">Hydrolase</keyword>
<dbReference type="GO" id="GO:0005694">
    <property type="term" value="C:chromosome"/>
    <property type="evidence" value="ECO:0007669"/>
    <property type="project" value="UniProtKB-SubCell"/>
</dbReference>
<keyword evidence="9" id="KW-0255">Endonuclease</keyword>
<comment type="function">
    <text evidence="17">Catalytic component of a structure-specific DNA repair endonuclease responsible for the 5-prime incision during DNA repair, and which is essential for nucleotide excision repair (NER) and interstrand cross-link (ICL) repair.</text>
</comment>
<dbReference type="SUPFAM" id="SSF52980">
    <property type="entry name" value="Restriction endonuclease-like"/>
    <property type="match status" value="1"/>
</dbReference>
<keyword evidence="7" id="KW-0540">Nuclease</keyword>
<evidence type="ECO:0000256" key="15">
    <source>
        <dbReference type="ARBA" id="ARBA00023204"/>
    </source>
</evidence>
<keyword evidence="6" id="KW-0597">Phosphoprotein</keyword>
<dbReference type="GO" id="GO:0000110">
    <property type="term" value="C:nucleotide-excision repair factor 1 complex"/>
    <property type="evidence" value="ECO:0007669"/>
    <property type="project" value="TreeGrafter"/>
</dbReference>
<evidence type="ECO:0000256" key="5">
    <source>
        <dbReference type="ARBA" id="ARBA00022454"/>
    </source>
</evidence>
<dbReference type="FunFam" id="3.40.50.10130:FF:000002">
    <property type="entry name" value="DNA repair endonuclease XPF"/>
    <property type="match status" value="1"/>
</dbReference>
<organism evidence="23 24">
    <name type="scientific">Pocillopora meandrina</name>
    <dbReference type="NCBI Taxonomy" id="46732"/>
    <lineage>
        <taxon>Eukaryota</taxon>
        <taxon>Metazoa</taxon>
        <taxon>Cnidaria</taxon>
        <taxon>Anthozoa</taxon>
        <taxon>Hexacorallia</taxon>
        <taxon>Scleractinia</taxon>
        <taxon>Astrocoeniina</taxon>
        <taxon>Pocilloporidae</taxon>
        <taxon>Pocillopora</taxon>
    </lineage>
</organism>
<evidence type="ECO:0000256" key="14">
    <source>
        <dbReference type="ARBA" id="ARBA00023125"/>
    </source>
</evidence>
<dbReference type="SUPFAM" id="SSF47781">
    <property type="entry name" value="RuvA domain 2-like"/>
    <property type="match status" value="1"/>
</dbReference>
<keyword evidence="16" id="KW-0539">Nucleus</keyword>
<feature type="compositionally biased region" description="Basic residues" evidence="21">
    <location>
        <begin position="476"/>
        <end position="498"/>
    </location>
</feature>
<evidence type="ECO:0000256" key="10">
    <source>
        <dbReference type="ARBA" id="ARBA00022763"/>
    </source>
</evidence>
<dbReference type="FunFam" id="1.10.150.20:FF:000040">
    <property type="entry name" value="DNA repair endonuclease XPF isoform X2"/>
    <property type="match status" value="1"/>
</dbReference>
<keyword evidence="13" id="KW-0007">Acetylation</keyword>
<evidence type="ECO:0000313" key="24">
    <source>
        <dbReference type="Proteomes" id="UP001159428"/>
    </source>
</evidence>
<dbReference type="GO" id="GO:0000014">
    <property type="term" value="F:single-stranded DNA endodeoxyribonuclease activity"/>
    <property type="evidence" value="ECO:0007669"/>
    <property type="project" value="TreeGrafter"/>
</dbReference>
<keyword evidence="15" id="KW-0234">DNA repair</keyword>
<evidence type="ECO:0000256" key="13">
    <source>
        <dbReference type="ARBA" id="ARBA00022990"/>
    </source>
</evidence>
<proteinExistence type="inferred from homology"/>
<evidence type="ECO:0000256" key="9">
    <source>
        <dbReference type="ARBA" id="ARBA00022759"/>
    </source>
</evidence>
<dbReference type="Gene3D" id="3.40.50.10130">
    <property type="match status" value="1"/>
</dbReference>
<reference evidence="23 24" key="1">
    <citation type="submission" date="2022-05" db="EMBL/GenBank/DDBJ databases">
        <authorList>
            <consortium name="Genoscope - CEA"/>
            <person name="William W."/>
        </authorList>
    </citation>
    <scope>NUCLEOTIDE SEQUENCE [LARGE SCALE GENOMIC DNA]</scope>
</reference>
<keyword evidence="14" id="KW-0238">DNA-binding</keyword>
<keyword evidence="10" id="KW-0227">DNA damage</keyword>
<evidence type="ECO:0000256" key="2">
    <source>
        <dbReference type="ARBA" id="ARBA00004123"/>
    </source>
</evidence>
<dbReference type="InterPro" id="IPR011335">
    <property type="entry name" value="Restrct_endonuc-II-like"/>
</dbReference>
<evidence type="ECO:0000256" key="19">
    <source>
        <dbReference type="ARBA" id="ARBA00072370"/>
    </source>
</evidence>
<accession>A0AAU9X0J3</accession>
<dbReference type="CDD" id="cd20078">
    <property type="entry name" value="XPF_nuclease_XPF_euk"/>
    <property type="match status" value="1"/>
</dbReference>
<comment type="caution">
    <text evidence="23">The sequence shown here is derived from an EMBL/GenBank/DDBJ whole genome shotgun (WGS) entry which is preliminary data.</text>
</comment>
<comment type="similarity">
    <text evidence="4">Belongs to the XPF family.</text>
</comment>
<gene>
    <name evidence="23" type="ORF">PMEA_00015244</name>
</gene>
<dbReference type="AlphaFoldDB" id="A0AAU9X0J3"/>
<dbReference type="Pfam" id="PF02732">
    <property type="entry name" value="ERCC4"/>
    <property type="match status" value="1"/>
</dbReference>